<dbReference type="Gene3D" id="3.30.465.10">
    <property type="match status" value="1"/>
</dbReference>
<dbReference type="Gene3D" id="3.30.70.2740">
    <property type="match status" value="1"/>
</dbReference>
<evidence type="ECO:0000256" key="4">
    <source>
        <dbReference type="ARBA" id="ARBA00022827"/>
    </source>
</evidence>
<dbReference type="Gene3D" id="1.10.45.10">
    <property type="entry name" value="Vanillyl-alcohol Oxidase, Chain A, domain 4"/>
    <property type="match status" value="1"/>
</dbReference>
<evidence type="ECO:0000256" key="1">
    <source>
        <dbReference type="ARBA" id="ARBA00001974"/>
    </source>
</evidence>
<gene>
    <name evidence="6" type="ORF">GCM10009007_06140</name>
</gene>
<dbReference type="SUPFAM" id="SSF55103">
    <property type="entry name" value="FAD-linked oxidases, C-terminal domain"/>
    <property type="match status" value="1"/>
</dbReference>
<evidence type="ECO:0000313" key="7">
    <source>
        <dbReference type="Proteomes" id="UP000614287"/>
    </source>
</evidence>
<dbReference type="InterPro" id="IPR016171">
    <property type="entry name" value="Vanillyl_alc_oxidase_C-sub2"/>
</dbReference>
<dbReference type="InterPro" id="IPR016169">
    <property type="entry name" value="FAD-bd_PCMH_sub2"/>
</dbReference>
<dbReference type="InterPro" id="IPR016164">
    <property type="entry name" value="FAD-linked_Oxase-like_C"/>
</dbReference>
<protein>
    <submittedName>
        <fullName evidence="6">Oxidoreductase</fullName>
    </submittedName>
</protein>
<evidence type="ECO:0000313" key="6">
    <source>
        <dbReference type="EMBL" id="GHA68227.1"/>
    </source>
</evidence>
<reference evidence="6" key="2">
    <citation type="submission" date="2020-09" db="EMBL/GenBank/DDBJ databases">
        <authorList>
            <person name="Sun Q."/>
            <person name="Kim S."/>
        </authorList>
    </citation>
    <scope>NUCLEOTIDE SEQUENCE</scope>
    <source>
        <strain evidence="6">KCTC 32501</strain>
    </source>
</reference>
<dbReference type="FunFam" id="1.10.45.10:FF:000001">
    <property type="entry name" value="D-lactate dehydrogenase mitochondrial"/>
    <property type="match status" value="1"/>
</dbReference>
<dbReference type="GO" id="GO:0003824">
    <property type="term" value="F:catalytic activity"/>
    <property type="evidence" value="ECO:0007669"/>
    <property type="project" value="InterPro"/>
</dbReference>
<evidence type="ECO:0000259" key="5">
    <source>
        <dbReference type="PROSITE" id="PS51387"/>
    </source>
</evidence>
<dbReference type="InterPro" id="IPR004113">
    <property type="entry name" value="FAD-bd_oxidored_4_C"/>
</dbReference>
<dbReference type="GO" id="GO:0071949">
    <property type="term" value="F:FAD binding"/>
    <property type="evidence" value="ECO:0007669"/>
    <property type="project" value="InterPro"/>
</dbReference>
<keyword evidence="4" id="KW-0274">FAD</keyword>
<sequence>MNDFLTSLGSIVGTTNIRTNEAAQPYHTDERNRYHHAPIAVVLPKNTAEVAEVVKLCVAQNPPIAIIPQGGNTGLVGGAAVLPDHPSVLLNLTRVNAVRQIDEANRTMTVEAGVTLEHAQQIAQEHGLLYPLSLASEGTATIGGNLATNAGGTQVLRYGNTRDLCLGLEVVLPNGDIWSGLNTLRKNNTGYDLKHLFIGAEGTLGIITAAVLKLFPSPVDTLTAFIATKDLHHIVQAFNTCQKQFDAQLTAFEYISPNALNLVCDQFNHQHPFADDTQAHVALIEISHTSTQTDALNALHQSFNHHISAAIEQGFIKNAIVAQSGTQQMQFWQIREQISAAQKRVGKNIKHDISVPISAIANFVEVTCSQLEQHYPSIEPTIFGHIGDGNLHFNVSRGQAFANANALMAAETDINQIVYNQVQQHKGSISAEHGIGLLKKDWLEQLKSPVELNLMRVIKQSLDPLNMINPGKILNQ</sequence>
<dbReference type="Pfam" id="PF02913">
    <property type="entry name" value="FAD-oxidase_C"/>
    <property type="match status" value="1"/>
</dbReference>
<keyword evidence="7" id="KW-1185">Reference proteome</keyword>
<dbReference type="SUPFAM" id="SSF56176">
    <property type="entry name" value="FAD-binding/transporter-associated domain-like"/>
    <property type="match status" value="1"/>
</dbReference>
<dbReference type="GO" id="GO:0022904">
    <property type="term" value="P:respiratory electron transport chain"/>
    <property type="evidence" value="ECO:0007669"/>
    <property type="project" value="TreeGrafter"/>
</dbReference>
<evidence type="ECO:0000256" key="2">
    <source>
        <dbReference type="ARBA" id="ARBA00008000"/>
    </source>
</evidence>
<comment type="cofactor">
    <cofactor evidence="1">
        <name>FAD</name>
        <dbReference type="ChEBI" id="CHEBI:57692"/>
    </cofactor>
</comment>
<dbReference type="PANTHER" id="PTHR43716">
    <property type="entry name" value="D-2-HYDROXYGLUTARATE DEHYDROGENASE, MITOCHONDRIAL"/>
    <property type="match status" value="1"/>
</dbReference>
<dbReference type="RefSeq" id="WP_189491469.1">
    <property type="nucleotide sequence ID" value="NZ_BMZG01000003.1"/>
</dbReference>
<dbReference type="InterPro" id="IPR006094">
    <property type="entry name" value="Oxid_FAD_bind_N"/>
</dbReference>
<evidence type="ECO:0000256" key="3">
    <source>
        <dbReference type="ARBA" id="ARBA00022630"/>
    </source>
</evidence>
<dbReference type="PROSITE" id="PS51387">
    <property type="entry name" value="FAD_PCMH"/>
    <property type="match status" value="1"/>
</dbReference>
<dbReference type="Gene3D" id="3.30.70.2190">
    <property type="match status" value="1"/>
</dbReference>
<dbReference type="Proteomes" id="UP000614287">
    <property type="component" value="Unassembled WGS sequence"/>
</dbReference>
<dbReference type="AlphaFoldDB" id="A0A8J3CMQ4"/>
<name>A0A8J3CMQ4_9BURK</name>
<dbReference type="Pfam" id="PF01565">
    <property type="entry name" value="FAD_binding_4"/>
    <property type="match status" value="1"/>
</dbReference>
<reference evidence="6" key="1">
    <citation type="journal article" date="2014" name="Int. J. Syst. Evol. Microbiol.">
        <title>Complete genome sequence of Corynebacterium casei LMG S-19264T (=DSM 44701T), isolated from a smear-ripened cheese.</title>
        <authorList>
            <consortium name="US DOE Joint Genome Institute (JGI-PGF)"/>
            <person name="Walter F."/>
            <person name="Albersmeier A."/>
            <person name="Kalinowski J."/>
            <person name="Ruckert C."/>
        </authorList>
    </citation>
    <scope>NUCLEOTIDE SEQUENCE</scope>
    <source>
        <strain evidence="6">KCTC 32501</strain>
    </source>
</reference>
<keyword evidence="3" id="KW-0285">Flavoprotein</keyword>
<dbReference type="EMBL" id="BMZG01000003">
    <property type="protein sequence ID" value="GHA68227.1"/>
    <property type="molecule type" value="Genomic_DNA"/>
</dbReference>
<dbReference type="Gene3D" id="3.30.43.10">
    <property type="entry name" value="Uridine Diphospho-n-acetylenolpyruvylglucosamine Reductase, domain 2"/>
    <property type="match status" value="1"/>
</dbReference>
<dbReference type="InterPro" id="IPR016167">
    <property type="entry name" value="FAD-bd_PCMH_sub1"/>
</dbReference>
<feature type="domain" description="FAD-binding PCMH-type" evidence="5">
    <location>
        <begin position="34"/>
        <end position="217"/>
    </location>
</feature>
<comment type="caution">
    <text evidence="6">The sequence shown here is derived from an EMBL/GenBank/DDBJ whole genome shotgun (WGS) entry which is preliminary data.</text>
</comment>
<dbReference type="InterPro" id="IPR051264">
    <property type="entry name" value="FAD-oxidored/transferase_4"/>
</dbReference>
<accession>A0A8J3CMQ4</accession>
<dbReference type="PANTHER" id="PTHR43716:SF2">
    <property type="entry name" value="BLL6224 PROTEIN"/>
    <property type="match status" value="1"/>
</dbReference>
<organism evidence="6 7">
    <name type="scientific">Formosimonas limnophila</name>
    <dbReference type="NCBI Taxonomy" id="1384487"/>
    <lineage>
        <taxon>Bacteria</taxon>
        <taxon>Pseudomonadati</taxon>
        <taxon>Pseudomonadota</taxon>
        <taxon>Betaproteobacteria</taxon>
        <taxon>Burkholderiales</taxon>
        <taxon>Burkholderiaceae</taxon>
        <taxon>Formosimonas</taxon>
    </lineage>
</organism>
<comment type="similarity">
    <text evidence="2">Belongs to the FAD-binding oxidoreductase/transferase type 4 family.</text>
</comment>
<dbReference type="InterPro" id="IPR016166">
    <property type="entry name" value="FAD-bd_PCMH"/>
</dbReference>
<proteinExistence type="inferred from homology"/>
<dbReference type="InterPro" id="IPR036318">
    <property type="entry name" value="FAD-bd_PCMH-like_sf"/>
</dbReference>